<organism evidence="1 2">
    <name type="scientific">Sphingobium lignivorans</name>
    <dbReference type="NCBI Taxonomy" id="2735886"/>
    <lineage>
        <taxon>Bacteria</taxon>
        <taxon>Pseudomonadati</taxon>
        <taxon>Pseudomonadota</taxon>
        <taxon>Alphaproteobacteria</taxon>
        <taxon>Sphingomonadales</taxon>
        <taxon>Sphingomonadaceae</taxon>
        <taxon>Sphingobium</taxon>
    </lineage>
</organism>
<dbReference type="Pfam" id="PF20301">
    <property type="entry name" value="pNTSase1"/>
    <property type="match status" value="1"/>
</dbReference>
<evidence type="ECO:0000313" key="2">
    <source>
        <dbReference type="Proteomes" id="UP001138540"/>
    </source>
</evidence>
<keyword evidence="2" id="KW-1185">Reference proteome</keyword>
<evidence type="ECO:0000313" key="1">
    <source>
        <dbReference type="EMBL" id="MBB5984702.1"/>
    </source>
</evidence>
<comment type="caution">
    <text evidence="1">The sequence shown here is derived from an EMBL/GenBank/DDBJ whole genome shotgun (WGS) entry which is preliminary data.</text>
</comment>
<accession>A0ABR6NBP1</accession>
<dbReference type="Proteomes" id="UP001138540">
    <property type="component" value="Unassembled WGS sequence"/>
</dbReference>
<sequence length="161" mass="17994">MYGPSYVQKQLAPFAPPEASSTTQKVRFDITLGAKDGTVILEFEQAGCPGQDFITITEDCFVEIVLHGDQIFFSKDLDGITTKTELASFYGGLTYDQYDRKTGRYRMVSFHARYNNGGQAGTIHGFNVNVDLFRGFDDQRQPKWTALTIDPDIKNPPPIPS</sequence>
<name>A0ABR6NBP1_9SPHN</name>
<gene>
    <name evidence="1" type="ORF">HNP60_000676</name>
</gene>
<protein>
    <submittedName>
        <fullName evidence="1">Uncharacterized protein</fullName>
    </submittedName>
</protein>
<dbReference type="RefSeq" id="WP_184150174.1">
    <property type="nucleotide sequence ID" value="NZ_JACHKA010000001.1"/>
</dbReference>
<dbReference type="EMBL" id="JACHKA010000001">
    <property type="protein sequence ID" value="MBB5984702.1"/>
    <property type="molecule type" value="Genomic_DNA"/>
</dbReference>
<proteinExistence type="predicted"/>
<reference evidence="1 2" key="1">
    <citation type="submission" date="2020-08" db="EMBL/GenBank/DDBJ databases">
        <title>Exploring microbial biodiversity for novel pathways involved in the catabolism of aromatic compounds derived from lignin.</title>
        <authorList>
            <person name="Elkins J."/>
        </authorList>
    </citation>
    <scope>NUCLEOTIDE SEQUENCE [LARGE SCALE GENOMIC DNA]</scope>
    <source>
        <strain evidence="1 2">B1D3A</strain>
    </source>
</reference>
<dbReference type="InterPro" id="IPR046875">
    <property type="entry name" value="Pred_NTSase1"/>
</dbReference>